<dbReference type="RefSeq" id="WP_096584676.1">
    <property type="nucleotide sequence ID" value="NZ_CAWNJS010000002.1"/>
</dbReference>
<protein>
    <submittedName>
        <fullName evidence="1">Uncharacterized protein</fullName>
    </submittedName>
</protein>
<accession>A0A1Z4NB62</accession>
<proteinExistence type="predicted"/>
<dbReference type="Proteomes" id="UP000218785">
    <property type="component" value="Plasmid plasmid1"/>
</dbReference>
<reference evidence="1 2" key="1">
    <citation type="submission" date="2017-06" db="EMBL/GenBank/DDBJ databases">
        <title>Genome sequencing of cyanobaciteial culture collection at National Institute for Environmental Studies (NIES).</title>
        <authorList>
            <person name="Hirose Y."/>
            <person name="Shimura Y."/>
            <person name="Fujisawa T."/>
            <person name="Nakamura Y."/>
            <person name="Kawachi M."/>
        </authorList>
    </citation>
    <scope>NUCLEOTIDE SEQUENCE [LARGE SCALE GENOMIC DNA]</scope>
    <source>
        <strain evidence="1 2">NIES-37</strain>
        <plasmid evidence="2">Plasmid1 dna</plasmid>
    </source>
</reference>
<organism evidence="1 2">
    <name type="scientific">Tolypothrix tenuis PCC 7101</name>
    <dbReference type="NCBI Taxonomy" id="231146"/>
    <lineage>
        <taxon>Bacteria</taxon>
        <taxon>Bacillati</taxon>
        <taxon>Cyanobacteriota</taxon>
        <taxon>Cyanophyceae</taxon>
        <taxon>Nostocales</taxon>
        <taxon>Tolypothrichaceae</taxon>
        <taxon>Tolypothrix</taxon>
    </lineage>
</organism>
<evidence type="ECO:0000313" key="2">
    <source>
        <dbReference type="Proteomes" id="UP000218785"/>
    </source>
</evidence>
<keyword evidence="2" id="KW-1185">Reference proteome</keyword>
<sequence>MKPLFGKHLKKVTITPGGVIITPGGVIITPGGDNFDLKQKVEYSKTFKTLESLVDRRAMPRKPLVSNFDPLPTFFSNWRSL</sequence>
<geneLocation type="plasmid" evidence="2">
    <name>Plasmid1 dna</name>
</geneLocation>
<gene>
    <name evidence="1" type="ORF">NIES37_69740</name>
</gene>
<name>A0A1Z4NB62_9CYAN</name>
<dbReference type="EMBL" id="AP018249">
    <property type="protein sequence ID" value="BAZ02961.1"/>
    <property type="molecule type" value="Genomic_DNA"/>
</dbReference>
<dbReference type="AlphaFoldDB" id="A0A1Z4NB62"/>
<dbReference type="KEGG" id="ttq:NIES37_69740"/>
<keyword evidence="1" id="KW-0614">Plasmid</keyword>
<evidence type="ECO:0000313" key="1">
    <source>
        <dbReference type="EMBL" id="BAZ02961.1"/>
    </source>
</evidence>